<dbReference type="InterPro" id="IPR000170">
    <property type="entry name" value="High_potential_FeS_prot"/>
</dbReference>
<keyword evidence="4" id="KW-0479">Metal-binding</keyword>
<dbReference type="InterPro" id="IPR006311">
    <property type="entry name" value="TAT_signal"/>
</dbReference>
<reference evidence="11 12" key="1">
    <citation type="submission" date="2018-01" db="EMBL/GenBank/DDBJ databases">
        <title>Halomonas endophytica sp. nov., isolated from storage liquid in the stems of Populus euphratica.</title>
        <authorList>
            <person name="Chen C."/>
        </authorList>
    </citation>
    <scope>NUCLEOTIDE SEQUENCE [LARGE SCALE GENOMIC DNA]</scope>
    <source>
        <strain evidence="11 12">BZ-SZ-XJ27</strain>
    </source>
</reference>
<evidence type="ECO:0000256" key="3">
    <source>
        <dbReference type="ARBA" id="ARBA00022485"/>
    </source>
</evidence>
<dbReference type="RefSeq" id="WP_102588412.1">
    <property type="nucleotide sequence ID" value="NZ_BNAE01000001.1"/>
</dbReference>
<keyword evidence="2" id="KW-0813">Transport</keyword>
<dbReference type="SUPFAM" id="SSF57652">
    <property type="entry name" value="HIPIP (high potential iron protein)"/>
    <property type="match status" value="1"/>
</dbReference>
<dbReference type="Proteomes" id="UP000235547">
    <property type="component" value="Unassembled WGS sequence"/>
</dbReference>
<keyword evidence="6" id="KW-0249">Electron transport</keyword>
<dbReference type="OrthoDB" id="5298540at2"/>
<keyword evidence="5 9" id="KW-0732">Signal</keyword>
<dbReference type="GO" id="GO:0046872">
    <property type="term" value="F:metal ion binding"/>
    <property type="evidence" value="ECO:0007669"/>
    <property type="project" value="UniProtKB-KW"/>
</dbReference>
<name>A0A2N7UGQ1_9GAMM</name>
<evidence type="ECO:0000256" key="2">
    <source>
        <dbReference type="ARBA" id="ARBA00022448"/>
    </source>
</evidence>
<keyword evidence="8" id="KW-0411">Iron-sulfur</keyword>
<keyword evidence="7" id="KW-0408">Iron</keyword>
<dbReference type="InterPro" id="IPR019546">
    <property type="entry name" value="TAT_signal_bac_arc"/>
</dbReference>
<dbReference type="PROSITE" id="PS51318">
    <property type="entry name" value="TAT"/>
    <property type="match status" value="1"/>
</dbReference>
<comment type="function">
    <text evidence="1">Specific class of high-redox-potential 4Fe-4S ferredoxins. Functions in anaerobic electron transport in most purple and in some other photosynthetic bacteria and in at least one genus (Paracoccus) of halophilic, denitrifying bacteria.</text>
</comment>
<organism evidence="11 12">
    <name type="scientific">Halomonas urumqiensis</name>
    <dbReference type="NCBI Taxonomy" id="1684789"/>
    <lineage>
        <taxon>Bacteria</taxon>
        <taxon>Pseudomonadati</taxon>
        <taxon>Pseudomonadota</taxon>
        <taxon>Gammaproteobacteria</taxon>
        <taxon>Oceanospirillales</taxon>
        <taxon>Halomonadaceae</taxon>
        <taxon>Halomonas</taxon>
    </lineage>
</organism>
<dbReference type="InterPro" id="IPR036369">
    <property type="entry name" value="HIPIP_sf"/>
</dbReference>
<sequence>MANQSRRDFMRNSLMGVAALPLGAGILSKSAFAQDLPPLDPNAEQAQALNYVEDAADASDHPAYEEGERCDNCMFWQADNQGCQLFPQNSVAAAGWCQSWVAQG</sequence>
<dbReference type="NCBIfam" id="TIGR01409">
    <property type="entry name" value="TAT_signal_seq"/>
    <property type="match status" value="1"/>
</dbReference>
<gene>
    <name evidence="11" type="ORF">C1H70_11100</name>
</gene>
<comment type="caution">
    <text evidence="11">The sequence shown here is derived from an EMBL/GenBank/DDBJ whole genome shotgun (WGS) entry which is preliminary data.</text>
</comment>
<feature type="chain" id="PRO_5014627156" evidence="9">
    <location>
        <begin position="34"/>
        <end position="104"/>
    </location>
</feature>
<evidence type="ECO:0000256" key="1">
    <source>
        <dbReference type="ARBA" id="ARBA00002137"/>
    </source>
</evidence>
<dbReference type="GO" id="GO:0051539">
    <property type="term" value="F:4 iron, 4 sulfur cluster binding"/>
    <property type="evidence" value="ECO:0007669"/>
    <property type="project" value="UniProtKB-KW"/>
</dbReference>
<evidence type="ECO:0000259" key="10">
    <source>
        <dbReference type="PROSITE" id="PS51373"/>
    </source>
</evidence>
<dbReference type="GO" id="GO:0019646">
    <property type="term" value="P:aerobic electron transport chain"/>
    <property type="evidence" value="ECO:0007669"/>
    <property type="project" value="InterPro"/>
</dbReference>
<dbReference type="PROSITE" id="PS51373">
    <property type="entry name" value="HIPIP"/>
    <property type="match status" value="1"/>
</dbReference>
<evidence type="ECO:0000256" key="9">
    <source>
        <dbReference type="SAM" id="SignalP"/>
    </source>
</evidence>
<evidence type="ECO:0000256" key="6">
    <source>
        <dbReference type="ARBA" id="ARBA00022982"/>
    </source>
</evidence>
<feature type="signal peptide" evidence="9">
    <location>
        <begin position="1"/>
        <end position="33"/>
    </location>
</feature>
<evidence type="ECO:0000313" key="12">
    <source>
        <dbReference type="Proteomes" id="UP000235547"/>
    </source>
</evidence>
<keyword evidence="3" id="KW-0004">4Fe-4S</keyword>
<evidence type="ECO:0000256" key="8">
    <source>
        <dbReference type="ARBA" id="ARBA00023014"/>
    </source>
</evidence>
<dbReference type="EMBL" id="PNRG01000025">
    <property type="protein sequence ID" value="PMR79648.1"/>
    <property type="molecule type" value="Genomic_DNA"/>
</dbReference>
<evidence type="ECO:0000256" key="4">
    <source>
        <dbReference type="ARBA" id="ARBA00022723"/>
    </source>
</evidence>
<evidence type="ECO:0000313" key="11">
    <source>
        <dbReference type="EMBL" id="PMR79648.1"/>
    </source>
</evidence>
<protein>
    <submittedName>
        <fullName evidence="11">High potential iron-sulfur protein</fullName>
    </submittedName>
</protein>
<dbReference type="Gene3D" id="4.10.490.10">
    <property type="entry name" value="High potential iron-sulphur protein"/>
    <property type="match status" value="1"/>
</dbReference>
<accession>A0A2N7UGQ1</accession>
<feature type="domain" description="High potential iron-sulfur proteins family profile" evidence="10">
    <location>
        <begin position="33"/>
        <end position="104"/>
    </location>
</feature>
<dbReference type="Pfam" id="PF01355">
    <property type="entry name" value="HIPIP"/>
    <property type="match status" value="1"/>
</dbReference>
<dbReference type="AlphaFoldDB" id="A0A2N7UGQ1"/>
<keyword evidence="12" id="KW-1185">Reference proteome</keyword>
<evidence type="ECO:0000256" key="5">
    <source>
        <dbReference type="ARBA" id="ARBA00022729"/>
    </source>
</evidence>
<proteinExistence type="predicted"/>
<dbReference type="GO" id="GO:0009055">
    <property type="term" value="F:electron transfer activity"/>
    <property type="evidence" value="ECO:0007669"/>
    <property type="project" value="InterPro"/>
</dbReference>
<evidence type="ECO:0000256" key="7">
    <source>
        <dbReference type="ARBA" id="ARBA00023004"/>
    </source>
</evidence>